<dbReference type="InterPro" id="IPR009061">
    <property type="entry name" value="DNA-bd_dom_put_sf"/>
</dbReference>
<feature type="compositionally biased region" description="Basic and acidic residues" evidence="1">
    <location>
        <begin position="66"/>
        <end position="91"/>
    </location>
</feature>
<dbReference type="EMBL" id="MF417894">
    <property type="protein sequence ID" value="ASN69673.1"/>
    <property type="molecule type" value="Genomic_DNA"/>
</dbReference>
<accession>A0A2H4J8N6</accession>
<dbReference type="EMBL" id="MF417905">
    <property type="protein sequence ID" value="ASN70353.1"/>
    <property type="molecule type" value="Genomic_DNA"/>
</dbReference>
<evidence type="ECO:0000259" key="2">
    <source>
        <dbReference type="Pfam" id="PF12728"/>
    </source>
</evidence>
<evidence type="ECO:0000313" key="5">
    <source>
        <dbReference type="EMBL" id="ASN70412.1"/>
    </source>
</evidence>
<dbReference type="Pfam" id="PF12728">
    <property type="entry name" value="HTH_17"/>
    <property type="match status" value="1"/>
</dbReference>
<feature type="compositionally biased region" description="Basic residues" evidence="1">
    <location>
        <begin position="92"/>
        <end position="103"/>
    </location>
</feature>
<gene>
    <name evidence="3" type="ORF">7AX4_34</name>
    <name evidence="5" type="ORF">7F8_30</name>
    <name evidence="4" type="ORF">8AX11_30</name>
</gene>
<protein>
    <recommendedName>
        <fullName evidence="2">Helix-turn-helix domain-containing protein</fullName>
    </recommendedName>
</protein>
<dbReference type="SUPFAM" id="SSF46955">
    <property type="entry name" value="Putative DNA-binding domain"/>
    <property type="match status" value="1"/>
</dbReference>
<organism evidence="4">
    <name type="scientific">uncultured Caudovirales phage</name>
    <dbReference type="NCBI Taxonomy" id="2100421"/>
    <lineage>
        <taxon>Viruses</taxon>
        <taxon>Duplodnaviria</taxon>
        <taxon>Heunggongvirae</taxon>
        <taxon>Uroviricota</taxon>
        <taxon>Caudoviricetes</taxon>
        <taxon>Peduoviridae</taxon>
        <taxon>Maltschvirus</taxon>
        <taxon>Maltschvirus maltsch</taxon>
    </lineage>
</organism>
<proteinExistence type="predicted"/>
<name>A0A2H4J8N6_9CAUD</name>
<evidence type="ECO:0000313" key="4">
    <source>
        <dbReference type="EMBL" id="ASN70353.1"/>
    </source>
</evidence>
<feature type="region of interest" description="Disordered" evidence="1">
    <location>
        <begin position="66"/>
        <end position="103"/>
    </location>
</feature>
<dbReference type="InterPro" id="IPR041657">
    <property type="entry name" value="HTH_17"/>
</dbReference>
<reference evidence="4" key="1">
    <citation type="submission" date="2017-06" db="EMBL/GenBank/DDBJ databases">
        <title>Novel phages from South African skin metaviromes.</title>
        <authorList>
            <person name="van Zyl L.J."/>
            <person name="Abrahams Y."/>
            <person name="Stander E.A."/>
            <person name="Kirby B.M."/>
            <person name="Clavaud C."/>
            <person name="Farcet C."/>
            <person name="Breton L."/>
            <person name="Trindade M.I."/>
        </authorList>
    </citation>
    <scope>NUCLEOTIDE SEQUENCE</scope>
</reference>
<evidence type="ECO:0000313" key="3">
    <source>
        <dbReference type="EMBL" id="ASN69673.1"/>
    </source>
</evidence>
<feature type="domain" description="Helix-turn-helix" evidence="2">
    <location>
        <begin position="44"/>
        <end position="94"/>
    </location>
</feature>
<dbReference type="Gene3D" id="1.10.1660.10">
    <property type="match status" value="1"/>
</dbReference>
<dbReference type="EMBL" id="MF417906">
    <property type="protein sequence ID" value="ASN70412.1"/>
    <property type="molecule type" value="Genomic_DNA"/>
</dbReference>
<evidence type="ECO:0000256" key="1">
    <source>
        <dbReference type="SAM" id="MobiDB-lite"/>
    </source>
</evidence>
<sequence length="103" mass="11995">MEVGSSRWMPEIFAMFEELKSQNQYLVEKVERLEEIVDKKPLTLNTAEAAKVLGYSAEYVRKLDRDGKMPKRVSKDGQRSRWNRSDIEKMAKSKKTGRPRSNS</sequence>